<keyword evidence="2" id="KW-1185">Reference proteome</keyword>
<gene>
    <name evidence="1" type="ORF">NDU88_004571</name>
</gene>
<protein>
    <submittedName>
        <fullName evidence="1">Uncharacterized protein</fullName>
    </submittedName>
</protein>
<feature type="non-terminal residue" evidence="1">
    <location>
        <position position="1"/>
    </location>
</feature>
<dbReference type="EMBL" id="JANPWB010000016">
    <property type="protein sequence ID" value="KAJ1084423.1"/>
    <property type="molecule type" value="Genomic_DNA"/>
</dbReference>
<proteinExistence type="predicted"/>
<name>A0AAV7L539_PLEWA</name>
<dbReference type="AlphaFoldDB" id="A0AAV7L539"/>
<accession>A0AAV7L539</accession>
<dbReference type="Proteomes" id="UP001066276">
    <property type="component" value="Chromosome 12"/>
</dbReference>
<evidence type="ECO:0000313" key="1">
    <source>
        <dbReference type="EMBL" id="KAJ1084423.1"/>
    </source>
</evidence>
<comment type="caution">
    <text evidence="1">The sequence shown here is derived from an EMBL/GenBank/DDBJ whole genome shotgun (WGS) entry which is preliminary data.</text>
</comment>
<organism evidence="1 2">
    <name type="scientific">Pleurodeles waltl</name>
    <name type="common">Iberian ribbed newt</name>
    <dbReference type="NCBI Taxonomy" id="8319"/>
    <lineage>
        <taxon>Eukaryota</taxon>
        <taxon>Metazoa</taxon>
        <taxon>Chordata</taxon>
        <taxon>Craniata</taxon>
        <taxon>Vertebrata</taxon>
        <taxon>Euteleostomi</taxon>
        <taxon>Amphibia</taxon>
        <taxon>Batrachia</taxon>
        <taxon>Caudata</taxon>
        <taxon>Salamandroidea</taxon>
        <taxon>Salamandridae</taxon>
        <taxon>Pleurodelinae</taxon>
        <taxon>Pleurodeles</taxon>
    </lineage>
</organism>
<sequence>EPWSYLVPDIRARTAAEVRCKPHFLQQVGNSNCFERLLERLHSCHNTSFRTILLQKRHLLSQSQVVQHTEGHDDLAHLLWSTSGLYTGGCRHLLTCPSGRALWRRTASRGSANTE</sequence>
<evidence type="ECO:0000313" key="2">
    <source>
        <dbReference type="Proteomes" id="UP001066276"/>
    </source>
</evidence>
<feature type="non-terminal residue" evidence="1">
    <location>
        <position position="115"/>
    </location>
</feature>
<reference evidence="1" key="1">
    <citation type="journal article" date="2022" name="bioRxiv">
        <title>Sequencing and chromosome-scale assembly of the giantPleurodeles waltlgenome.</title>
        <authorList>
            <person name="Brown T."/>
            <person name="Elewa A."/>
            <person name="Iarovenko S."/>
            <person name="Subramanian E."/>
            <person name="Araus A.J."/>
            <person name="Petzold A."/>
            <person name="Susuki M."/>
            <person name="Suzuki K.-i.T."/>
            <person name="Hayashi T."/>
            <person name="Toyoda A."/>
            <person name="Oliveira C."/>
            <person name="Osipova E."/>
            <person name="Leigh N.D."/>
            <person name="Simon A."/>
            <person name="Yun M.H."/>
        </authorList>
    </citation>
    <scope>NUCLEOTIDE SEQUENCE</scope>
    <source>
        <strain evidence="1">20211129_DDA</strain>
        <tissue evidence="1">Liver</tissue>
    </source>
</reference>